<accession>A0A1C7MMD7</accession>
<keyword evidence="1" id="KW-0863">Zinc-finger</keyword>
<dbReference type="InterPro" id="IPR013087">
    <property type="entry name" value="Znf_C2H2_type"/>
</dbReference>
<protein>
    <recommendedName>
        <fullName evidence="3">C2H2-type domain-containing protein</fullName>
    </recommendedName>
</protein>
<dbReference type="Proteomes" id="UP000092993">
    <property type="component" value="Unassembled WGS sequence"/>
</dbReference>
<evidence type="ECO:0000313" key="4">
    <source>
        <dbReference type="EMBL" id="OBZ78040.1"/>
    </source>
</evidence>
<name>A0A1C7MMD7_GRIFR</name>
<evidence type="ECO:0000313" key="5">
    <source>
        <dbReference type="Proteomes" id="UP000092993"/>
    </source>
</evidence>
<comment type="caution">
    <text evidence="4">The sequence shown here is derived from an EMBL/GenBank/DDBJ whole genome shotgun (WGS) entry which is preliminary data.</text>
</comment>
<feature type="domain" description="C2H2-type" evidence="3">
    <location>
        <begin position="349"/>
        <end position="372"/>
    </location>
</feature>
<keyword evidence="1" id="KW-0862">Zinc</keyword>
<feature type="region of interest" description="Disordered" evidence="2">
    <location>
        <begin position="379"/>
        <end position="417"/>
    </location>
</feature>
<evidence type="ECO:0000256" key="2">
    <source>
        <dbReference type="SAM" id="MobiDB-lite"/>
    </source>
</evidence>
<dbReference type="GO" id="GO:0008270">
    <property type="term" value="F:zinc ion binding"/>
    <property type="evidence" value="ECO:0007669"/>
    <property type="project" value="UniProtKB-KW"/>
</dbReference>
<dbReference type="Gene3D" id="3.30.160.60">
    <property type="entry name" value="Classic Zinc Finger"/>
    <property type="match status" value="1"/>
</dbReference>
<feature type="compositionally biased region" description="Polar residues" evidence="2">
    <location>
        <begin position="218"/>
        <end position="229"/>
    </location>
</feature>
<feature type="compositionally biased region" description="Basic and acidic residues" evidence="2">
    <location>
        <begin position="392"/>
        <end position="417"/>
    </location>
</feature>
<feature type="compositionally biased region" description="Basic and acidic residues" evidence="2">
    <location>
        <begin position="230"/>
        <end position="248"/>
    </location>
</feature>
<evidence type="ECO:0000256" key="1">
    <source>
        <dbReference type="PROSITE-ProRule" id="PRU00042"/>
    </source>
</evidence>
<dbReference type="EMBL" id="LUGG01000002">
    <property type="protein sequence ID" value="OBZ78040.1"/>
    <property type="molecule type" value="Genomic_DNA"/>
</dbReference>
<dbReference type="STRING" id="5627.A0A1C7MMD7"/>
<proteinExistence type="predicted"/>
<keyword evidence="1" id="KW-0479">Metal-binding</keyword>
<reference evidence="4 5" key="1">
    <citation type="submission" date="2016-03" db="EMBL/GenBank/DDBJ databases">
        <title>Whole genome sequencing of Grifola frondosa 9006-11.</title>
        <authorList>
            <person name="Min B."/>
            <person name="Park H."/>
            <person name="Kim J.-G."/>
            <person name="Cho H."/>
            <person name="Oh Y.-L."/>
            <person name="Kong W.-S."/>
            <person name="Choi I.-G."/>
        </authorList>
    </citation>
    <scope>NUCLEOTIDE SEQUENCE [LARGE SCALE GENOMIC DNA]</scope>
    <source>
        <strain evidence="4 5">9006-11</strain>
    </source>
</reference>
<organism evidence="4 5">
    <name type="scientific">Grifola frondosa</name>
    <name type="common">Maitake</name>
    <name type="synonym">Polyporus frondosus</name>
    <dbReference type="NCBI Taxonomy" id="5627"/>
    <lineage>
        <taxon>Eukaryota</taxon>
        <taxon>Fungi</taxon>
        <taxon>Dikarya</taxon>
        <taxon>Basidiomycota</taxon>
        <taxon>Agaricomycotina</taxon>
        <taxon>Agaricomycetes</taxon>
        <taxon>Polyporales</taxon>
        <taxon>Grifolaceae</taxon>
        <taxon>Grifola</taxon>
    </lineage>
</organism>
<feature type="region of interest" description="Disordered" evidence="2">
    <location>
        <begin position="1"/>
        <end position="69"/>
    </location>
</feature>
<dbReference type="OrthoDB" id="2794896at2759"/>
<sequence length="417" mass="46485">MGDAEDSEREMSPHVLRTEYGAHSAEILQSLDPSDDEAMSDASYSHTRSCSGHPEHDASPGQYSTDDEIECSDDDATSILSLRRTGSPRQLSRSRTLDDISSALEIDSQHAPSFSSSRSGRYVPSYAEEGPLHHTTTYAQPPMRRAPVFHTMVPAISQFTASFLRPTAVVYMFPVAPPPSSEHFGHSMQAINLMVPICEVQLPPRVPTRMRNRASPYPLTQSKPKNLQPESRELRKERPSNGEAVYKEHTHKYQASPGTSVLAPLEMEYKQTFRCLIGNCSTTFAPIAKVVQQHIRTGHTELPAVKGYDDRAKKVSCPWKVGEILCGTDIETNNLGRHIVTKHLGLKPFSCPNCSRSCARRDAALRHIKLVHCKHVDQSSKSVDGVDQGSKSSDRPHKDDRGYNEMHASRSREDHEY</sequence>
<gene>
    <name evidence="4" type="ORF">A0H81_01845</name>
</gene>
<evidence type="ECO:0000259" key="3">
    <source>
        <dbReference type="PROSITE" id="PS50157"/>
    </source>
</evidence>
<keyword evidence="5" id="KW-1185">Reference proteome</keyword>
<dbReference type="PROSITE" id="PS50157">
    <property type="entry name" value="ZINC_FINGER_C2H2_2"/>
    <property type="match status" value="1"/>
</dbReference>
<dbReference type="AlphaFoldDB" id="A0A1C7MMD7"/>
<feature type="region of interest" description="Disordered" evidence="2">
    <location>
        <begin position="208"/>
        <end position="250"/>
    </location>
</feature>
<dbReference type="SMART" id="SM00355">
    <property type="entry name" value="ZnF_C2H2"/>
    <property type="match status" value="2"/>
</dbReference>
<dbReference type="PROSITE" id="PS00028">
    <property type="entry name" value="ZINC_FINGER_C2H2_1"/>
    <property type="match status" value="1"/>
</dbReference>